<evidence type="ECO:0000259" key="2">
    <source>
        <dbReference type="PROSITE" id="PS51352"/>
    </source>
</evidence>
<dbReference type="InterPro" id="IPR047262">
    <property type="entry name" value="PRX-like1"/>
</dbReference>
<dbReference type="GO" id="GO:0016209">
    <property type="term" value="F:antioxidant activity"/>
    <property type="evidence" value="ECO:0007669"/>
    <property type="project" value="InterPro"/>
</dbReference>
<dbReference type="Proteomes" id="UP000377803">
    <property type="component" value="Chromosome"/>
</dbReference>
<dbReference type="GO" id="GO:0016491">
    <property type="term" value="F:oxidoreductase activity"/>
    <property type="evidence" value="ECO:0007669"/>
    <property type="project" value="InterPro"/>
</dbReference>
<accession>A0A5Q0UGH7</accession>
<evidence type="ECO:0000313" key="4">
    <source>
        <dbReference type="Proteomes" id="UP000377803"/>
    </source>
</evidence>
<evidence type="ECO:0000313" key="3">
    <source>
        <dbReference type="EMBL" id="QGA80055.1"/>
    </source>
</evidence>
<reference evidence="4" key="1">
    <citation type="submission" date="2019-05" db="EMBL/GenBank/DDBJ databases">
        <title>Candidatus Nanohalobium constans, a novel model system to study the DPANN nano-sized archaea: genomic and physiological characterization of a nanoarchaeon co-cultured with its chitinotrophic host.</title>
        <authorList>
            <person name="La Cono V."/>
            <person name="Arcadi E."/>
            <person name="Crisafi F."/>
            <person name="Denaro R."/>
            <person name="La Spada G."/>
            <person name="Messina E."/>
            <person name="Smedile F."/>
            <person name="Toshchakov S.V."/>
            <person name="Shevchenko M.A."/>
            <person name="Golyshin P.N."/>
            <person name="Golyshina O.V."/>
            <person name="Ferrer M."/>
            <person name="Rohde M."/>
            <person name="Mushegian A."/>
            <person name="Sorokin D.Y."/>
            <person name="Giuliano L."/>
            <person name="Yakimov M.M."/>
        </authorList>
    </citation>
    <scope>NUCLEOTIDE SEQUENCE [LARGE SCALE GENOMIC DNA]</scope>
    <source>
        <strain evidence="4">LC1Nh</strain>
    </source>
</reference>
<organism evidence="3 4">
    <name type="scientific">Candidatus Nanohalobium constans</name>
    <dbReference type="NCBI Taxonomy" id="2565781"/>
    <lineage>
        <taxon>Archaea</taxon>
        <taxon>Candidatus Nanohalarchaeota</taxon>
        <taxon>Candidatus Nanohalobia</taxon>
        <taxon>Candidatus Nanohalobiales</taxon>
        <taxon>Candidatus Nanohalobiaceae</taxon>
        <taxon>Candidatus Nanohalobium</taxon>
    </lineage>
</organism>
<dbReference type="AlphaFoldDB" id="A0A5Q0UGH7"/>
<name>A0A5Q0UGH7_9ARCH</name>
<dbReference type="Pfam" id="PF00578">
    <property type="entry name" value="AhpC-TSA"/>
    <property type="match status" value="1"/>
</dbReference>
<dbReference type="GeneID" id="42364528"/>
<protein>
    <submittedName>
        <fullName evidence="3">Thioredoxin family protein</fullName>
    </submittedName>
</protein>
<dbReference type="PANTHER" id="PTHR43640">
    <property type="entry name" value="OS07G0260300 PROTEIN"/>
    <property type="match status" value="1"/>
</dbReference>
<dbReference type="SUPFAM" id="SSF52833">
    <property type="entry name" value="Thioredoxin-like"/>
    <property type="match status" value="1"/>
</dbReference>
<feature type="compositionally biased region" description="Basic and acidic residues" evidence="1">
    <location>
        <begin position="161"/>
        <end position="173"/>
    </location>
</feature>
<dbReference type="InterPro" id="IPR013766">
    <property type="entry name" value="Thioredoxin_domain"/>
</dbReference>
<dbReference type="InterPro" id="IPR000866">
    <property type="entry name" value="AhpC/TSA"/>
</dbReference>
<dbReference type="OrthoDB" id="334137at2157"/>
<feature type="region of interest" description="Disordered" evidence="1">
    <location>
        <begin position="161"/>
        <end position="184"/>
    </location>
</feature>
<keyword evidence="4" id="KW-1185">Reference proteome</keyword>
<evidence type="ECO:0000256" key="1">
    <source>
        <dbReference type="SAM" id="MobiDB-lite"/>
    </source>
</evidence>
<feature type="domain" description="Thioredoxin" evidence="2">
    <location>
        <begin position="10"/>
        <end position="164"/>
    </location>
</feature>
<proteinExistence type="predicted"/>
<gene>
    <name evidence="3" type="ORF">LC1Nh_0147</name>
</gene>
<feature type="region of interest" description="Disordered" evidence="1">
    <location>
        <begin position="1"/>
        <end position="21"/>
    </location>
</feature>
<sequence length="184" mass="21439">MSLKKSDSELSQGDYAPEFKLENHDGEKVELSDLDNYDGVLVVFMCNHCPYVKAQTEELRELNDEFSSIAIVGINPNSETHPDDSVEKMGEFIEENDLESPHFYYLTDPEQEIAEQYGAKCTPDPFLLDWRHRLYYQGRLNDKMGPDQEVENREMKKVIEDMLKRREPPKDQKPSQGCSIKWKD</sequence>
<dbReference type="InterPro" id="IPR036249">
    <property type="entry name" value="Thioredoxin-like_sf"/>
</dbReference>
<dbReference type="PANTHER" id="PTHR43640:SF1">
    <property type="entry name" value="THIOREDOXIN-DEPENDENT PEROXIREDOXIN"/>
    <property type="match status" value="1"/>
</dbReference>
<dbReference type="KEGG" id="ncon:LC1Nh_0147"/>
<dbReference type="EMBL" id="CP040089">
    <property type="protein sequence ID" value="QGA80055.1"/>
    <property type="molecule type" value="Genomic_DNA"/>
</dbReference>
<dbReference type="CDD" id="cd02969">
    <property type="entry name" value="PRX_like1"/>
    <property type="match status" value="1"/>
</dbReference>
<dbReference type="Gene3D" id="3.40.30.10">
    <property type="entry name" value="Glutaredoxin"/>
    <property type="match status" value="1"/>
</dbReference>
<dbReference type="PROSITE" id="PS51352">
    <property type="entry name" value="THIOREDOXIN_2"/>
    <property type="match status" value="1"/>
</dbReference>
<dbReference type="RefSeq" id="WP_153549793.1">
    <property type="nucleotide sequence ID" value="NZ_CP040089.1"/>
</dbReference>